<protein>
    <submittedName>
        <fullName evidence="2">Uncharacterized protein</fullName>
    </submittedName>
</protein>
<dbReference type="AlphaFoldDB" id="A0A6A6D810"/>
<proteinExistence type="predicted"/>
<gene>
    <name evidence="2" type="ORF">K469DRAFT_695462</name>
</gene>
<keyword evidence="3" id="KW-1185">Reference proteome</keyword>
<sequence length="323" mass="34442">MRFICFDLATIKEKVATILIIVDLSVPSSLAAVLHGIQRRADWSSPEKEVRRAEFWVSVSSIACHPLGQSARTSAARASLVLPLSDACPTCAPSLLMSVTHSAVERCPKVSVSLLEGGRKFLSQMHPSRLATSISKEDGLDVGDSEGRPGQSASAHRSTPDRYHHVQMDKLQIALEEDISLKQLGHTLDCFVSIRPLGNSRPGINGKMCPRLVLSGIIGSINSGNTPAKLARCSICASFETALFKGTNGGSRIQSGEDIRLSSHRRNAQSRSPSSGQGDERTRRRPASGLGSSPDTAPFDTRLPFDGAFAGTSAAPSSSAVQR</sequence>
<evidence type="ECO:0000313" key="3">
    <source>
        <dbReference type="Proteomes" id="UP000800200"/>
    </source>
</evidence>
<evidence type="ECO:0000313" key="2">
    <source>
        <dbReference type="EMBL" id="KAF2174329.1"/>
    </source>
</evidence>
<reference evidence="2" key="1">
    <citation type="journal article" date="2020" name="Stud. Mycol.">
        <title>101 Dothideomycetes genomes: a test case for predicting lifestyles and emergence of pathogens.</title>
        <authorList>
            <person name="Haridas S."/>
            <person name="Albert R."/>
            <person name="Binder M."/>
            <person name="Bloem J."/>
            <person name="Labutti K."/>
            <person name="Salamov A."/>
            <person name="Andreopoulos B."/>
            <person name="Baker S."/>
            <person name="Barry K."/>
            <person name="Bills G."/>
            <person name="Bluhm B."/>
            <person name="Cannon C."/>
            <person name="Castanera R."/>
            <person name="Culley D."/>
            <person name="Daum C."/>
            <person name="Ezra D."/>
            <person name="Gonzalez J."/>
            <person name="Henrissat B."/>
            <person name="Kuo A."/>
            <person name="Liang C."/>
            <person name="Lipzen A."/>
            <person name="Lutzoni F."/>
            <person name="Magnuson J."/>
            <person name="Mondo S."/>
            <person name="Nolan M."/>
            <person name="Ohm R."/>
            <person name="Pangilinan J."/>
            <person name="Park H.-J."/>
            <person name="Ramirez L."/>
            <person name="Alfaro M."/>
            <person name="Sun H."/>
            <person name="Tritt A."/>
            <person name="Yoshinaga Y."/>
            <person name="Zwiers L.-H."/>
            <person name="Turgeon B."/>
            <person name="Goodwin S."/>
            <person name="Spatafora J."/>
            <person name="Crous P."/>
            <person name="Grigoriev I."/>
        </authorList>
    </citation>
    <scope>NUCLEOTIDE SEQUENCE</scope>
    <source>
        <strain evidence="2">CBS 207.26</strain>
    </source>
</reference>
<organism evidence="2 3">
    <name type="scientific">Zopfia rhizophila CBS 207.26</name>
    <dbReference type="NCBI Taxonomy" id="1314779"/>
    <lineage>
        <taxon>Eukaryota</taxon>
        <taxon>Fungi</taxon>
        <taxon>Dikarya</taxon>
        <taxon>Ascomycota</taxon>
        <taxon>Pezizomycotina</taxon>
        <taxon>Dothideomycetes</taxon>
        <taxon>Dothideomycetes incertae sedis</taxon>
        <taxon>Zopfiaceae</taxon>
        <taxon>Zopfia</taxon>
    </lineage>
</organism>
<feature type="region of interest" description="Disordered" evidence="1">
    <location>
        <begin position="260"/>
        <end position="323"/>
    </location>
</feature>
<feature type="non-terminal residue" evidence="2">
    <location>
        <position position="323"/>
    </location>
</feature>
<feature type="region of interest" description="Disordered" evidence="1">
    <location>
        <begin position="133"/>
        <end position="163"/>
    </location>
</feature>
<evidence type="ECO:0000256" key="1">
    <source>
        <dbReference type="SAM" id="MobiDB-lite"/>
    </source>
</evidence>
<accession>A0A6A6D810</accession>
<dbReference type="EMBL" id="ML995265">
    <property type="protein sequence ID" value="KAF2174329.1"/>
    <property type="molecule type" value="Genomic_DNA"/>
</dbReference>
<dbReference type="Proteomes" id="UP000800200">
    <property type="component" value="Unassembled WGS sequence"/>
</dbReference>
<name>A0A6A6D810_9PEZI</name>
<feature type="compositionally biased region" description="Polar residues" evidence="1">
    <location>
        <begin position="314"/>
        <end position="323"/>
    </location>
</feature>